<proteinExistence type="predicted"/>
<dbReference type="GO" id="GO:0016747">
    <property type="term" value="F:acyltransferase activity, transferring groups other than amino-acyl groups"/>
    <property type="evidence" value="ECO:0007669"/>
    <property type="project" value="InterPro"/>
</dbReference>
<dbReference type="AlphaFoldDB" id="A0A6N6RK35"/>
<evidence type="ECO:0000256" key="1">
    <source>
        <dbReference type="ARBA" id="ARBA00022679"/>
    </source>
</evidence>
<dbReference type="SUPFAM" id="SSF55729">
    <property type="entry name" value="Acyl-CoA N-acyltransferases (Nat)"/>
    <property type="match status" value="1"/>
</dbReference>
<dbReference type="Pfam" id="PF00583">
    <property type="entry name" value="Acetyltransf_1"/>
    <property type="match status" value="1"/>
</dbReference>
<dbReference type="PANTHER" id="PTHR43877">
    <property type="entry name" value="AMINOALKYLPHOSPHONATE N-ACETYLTRANSFERASE-RELATED-RELATED"/>
    <property type="match status" value="1"/>
</dbReference>
<organism evidence="4 5">
    <name type="scientific">Phaeocystidibacter luteus</name>
    <dbReference type="NCBI Taxonomy" id="911197"/>
    <lineage>
        <taxon>Bacteria</taxon>
        <taxon>Pseudomonadati</taxon>
        <taxon>Bacteroidota</taxon>
        <taxon>Flavobacteriia</taxon>
        <taxon>Flavobacteriales</taxon>
        <taxon>Phaeocystidibacteraceae</taxon>
        <taxon>Phaeocystidibacter</taxon>
    </lineage>
</organism>
<dbReference type="Gene3D" id="3.40.630.30">
    <property type="match status" value="1"/>
</dbReference>
<evidence type="ECO:0000259" key="3">
    <source>
        <dbReference type="PROSITE" id="PS51186"/>
    </source>
</evidence>
<comment type="caution">
    <text evidence="4">The sequence shown here is derived from an EMBL/GenBank/DDBJ whole genome shotgun (WGS) entry which is preliminary data.</text>
</comment>
<reference evidence="4 5" key="1">
    <citation type="submission" date="2019-09" db="EMBL/GenBank/DDBJ databases">
        <title>Genomes of family Cryomorphaceae.</title>
        <authorList>
            <person name="Bowman J.P."/>
        </authorList>
    </citation>
    <scope>NUCLEOTIDE SEQUENCE [LARGE SCALE GENOMIC DNA]</scope>
    <source>
        <strain evidence="4 5">LMG 25704</strain>
    </source>
</reference>
<feature type="domain" description="N-acetyltransferase" evidence="3">
    <location>
        <begin position="3"/>
        <end position="159"/>
    </location>
</feature>
<dbReference type="OrthoDB" id="5419426at2"/>
<dbReference type="EMBL" id="WBVO01000008">
    <property type="protein sequence ID" value="KAB2808671.1"/>
    <property type="molecule type" value="Genomic_DNA"/>
</dbReference>
<dbReference type="CDD" id="cd04301">
    <property type="entry name" value="NAT_SF"/>
    <property type="match status" value="1"/>
</dbReference>
<evidence type="ECO:0000256" key="2">
    <source>
        <dbReference type="ARBA" id="ARBA00023315"/>
    </source>
</evidence>
<dbReference type="PANTHER" id="PTHR43877:SF2">
    <property type="entry name" value="AMINOALKYLPHOSPHONATE N-ACETYLTRANSFERASE-RELATED"/>
    <property type="match status" value="1"/>
</dbReference>
<keyword evidence="1 4" id="KW-0808">Transferase</keyword>
<gene>
    <name evidence="4" type="ORF">F8C67_10315</name>
</gene>
<dbReference type="PROSITE" id="PS51186">
    <property type="entry name" value="GNAT"/>
    <property type="match status" value="1"/>
</dbReference>
<dbReference type="InterPro" id="IPR016181">
    <property type="entry name" value="Acyl_CoA_acyltransferase"/>
</dbReference>
<sequence>MSIRIREIEPSDNAAVAKMIRGVFEEFDAERCGTVYSDPTTDNLYEVFRNPKSVYFVAEEDGQIVGACGIYPTNGLPEGYAELVKYYLPAKARGKGIGRELMERSTAAALKMGYTHLYLESLPEFSKAVSIYEKQGFKPLEKPLSTEHPGCNLWFLKKL</sequence>
<dbReference type="Proteomes" id="UP000468650">
    <property type="component" value="Unassembled WGS sequence"/>
</dbReference>
<keyword evidence="2" id="KW-0012">Acyltransferase</keyword>
<name>A0A6N6RK35_9FLAO</name>
<accession>A0A6N6RK35</accession>
<dbReference type="InterPro" id="IPR000182">
    <property type="entry name" value="GNAT_dom"/>
</dbReference>
<keyword evidence="5" id="KW-1185">Reference proteome</keyword>
<evidence type="ECO:0000313" key="4">
    <source>
        <dbReference type="EMBL" id="KAB2808671.1"/>
    </source>
</evidence>
<dbReference type="InterPro" id="IPR050832">
    <property type="entry name" value="Bact_Acetyltransf"/>
</dbReference>
<dbReference type="RefSeq" id="WP_151667766.1">
    <property type="nucleotide sequence ID" value="NZ_WBVO01000008.1"/>
</dbReference>
<evidence type="ECO:0000313" key="5">
    <source>
        <dbReference type="Proteomes" id="UP000468650"/>
    </source>
</evidence>
<protein>
    <submittedName>
        <fullName evidence="4">GNAT family N-acetyltransferase</fullName>
    </submittedName>
</protein>